<dbReference type="InterPro" id="IPR036929">
    <property type="entry name" value="DsbDN_sf"/>
</dbReference>
<sequence>MNRLFVMVFGLMLSLVALAQAPEAPVRWQVTVRMTSATEGTAVFKARLQPGWHLYGMQLPQGGPKPTVIDLAASKGVKFTSPLKPDREPLTVHDKMFGIDLNWWDSDIVIRRKFTVTDPSDARIAGKITYMGCNDQTCSPPSDFKFDKPVPKKS</sequence>
<feature type="signal peptide" evidence="1">
    <location>
        <begin position="1"/>
        <end position="19"/>
    </location>
</feature>
<dbReference type="Gene3D" id="2.60.40.1250">
    <property type="entry name" value="Thiol:disulfide interchange protein DsbD, N-terminal domain"/>
    <property type="match status" value="1"/>
</dbReference>
<dbReference type="GeneID" id="93423982"/>
<keyword evidence="4" id="KW-1185">Reference proteome</keyword>
<dbReference type="Pfam" id="PF11412">
    <property type="entry name" value="DsbD_N"/>
    <property type="match status" value="1"/>
</dbReference>
<protein>
    <recommendedName>
        <fullName evidence="2">Thiol:disulfide interchange protein DsbD N-terminal domain-containing protein</fullName>
    </recommendedName>
</protein>
<reference evidence="4" key="1">
    <citation type="submission" date="2018-02" db="EMBL/GenBank/DDBJ databases">
        <authorList>
            <person name="Clavel T."/>
            <person name="Strowig T."/>
        </authorList>
    </citation>
    <scope>NUCLEOTIDE SEQUENCE [LARGE SCALE GENOMIC DNA]</scope>
    <source>
        <strain evidence="4">DSM 100764</strain>
    </source>
</reference>
<feature type="chain" id="PRO_5015879343" description="Thiol:disulfide interchange protein DsbD N-terminal domain-containing protein" evidence="1">
    <location>
        <begin position="20"/>
        <end position="154"/>
    </location>
</feature>
<dbReference type="InterPro" id="IPR028250">
    <property type="entry name" value="DsbDN"/>
</dbReference>
<evidence type="ECO:0000259" key="2">
    <source>
        <dbReference type="Pfam" id="PF11412"/>
    </source>
</evidence>
<evidence type="ECO:0000256" key="1">
    <source>
        <dbReference type="SAM" id="SignalP"/>
    </source>
</evidence>
<dbReference type="AlphaFoldDB" id="A0A2V1IQP6"/>
<dbReference type="EMBL" id="PUBV01000042">
    <property type="protein sequence ID" value="PWB05956.1"/>
    <property type="molecule type" value="Genomic_DNA"/>
</dbReference>
<evidence type="ECO:0000313" key="3">
    <source>
        <dbReference type="EMBL" id="PWB05956.1"/>
    </source>
</evidence>
<gene>
    <name evidence="3" type="ORF">C5O25_11850</name>
</gene>
<proteinExistence type="predicted"/>
<organism evidence="3 4">
    <name type="scientific">Paramuribaculum intestinale</name>
    <dbReference type="NCBI Taxonomy" id="2094151"/>
    <lineage>
        <taxon>Bacteria</taxon>
        <taxon>Pseudomonadati</taxon>
        <taxon>Bacteroidota</taxon>
        <taxon>Bacteroidia</taxon>
        <taxon>Bacteroidales</taxon>
        <taxon>Muribaculaceae</taxon>
        <taxon>Paramuribaculum</taxon>
    </lineage>
</organism>
<feature type="domain" description="Thiol:disulfide interchange protein DsbD N-terminal" evidence="2">
    <location>
        <begin position="32"/>
        <end position="143"/>
    </location>
</feature>
<name>A0A2V1IQP6_9BACT</name>
<dbReference type="Proteomes" id="UP000244925">
    <property type="component" value="Unassembled WGS sequence"/>
</dbReference>
<evidence type="ECO:0000313" key="4">
    <source>
        <dbReference type="Proteomes" id="UP000244925"/>
    </source>
</evidence>
<accession>A0A2V1IQP6</accession>
<keyword evidence="1" id="KW-0732">Signal</keyword>
<comment type="caution">
    <text evidence="3">The sequence shown here is derived from an EMBL/GenBank/DDBJ whole genome shotgun (WGS) entry which is preliminary data.</text>
</comment>
<dbReference type="RefSeq" id="WP_107036928.1">
    <property type="nucleotide sequence ID" value="NZ_CAOLHR010000007.1"/>
</dbReference>